<dbReference type="EMBL" id="PDLO01000001">
    <property type="protein sequence ID" value="PHK99736.1"/>
    <property type="molecule type" value="Genomic_DNA"/>
</dbReference>
<dbReference type="RefSeq" id="WP_099104715.1">
    <property type="nucleotide sequence ID" value="NZ_JAATJF010000001.1"/>
</dbReference>
<feature type="chain" id="PRO_5013874575" evidence="1">
    <location>
        <begin position="21"/>
        <end position="92"/>
    </location>
</feature>
<evidence type="ECO:0000256" key="1">
    <source>
        <dbReference type="SAM" id="SignalP"/>
    </source>
</evidence>
<organism evidence="2 3">
    <name type="scientific">Neolewinella marina</name>
    <dbReference type="NCBI Taxonomy" id="438751"/>
    <lineage>
        <taxon>Bacteria</taxon>
        <taxon>Pseudomonadati</taxon>
        <taxon>Bacteroidota</taxon>
        <taxon>Saprospiria</taxon>
        <taxon>Saprospirales</taxon>
        <taxon>Lewinellaceae</taxon>
        <taxon>Neolewinella</taxon>
    </lineage>
</organism>
<evidence type="ECO:0000313" key="2">
    <source>
        <dbReference type="EMBL" id="PHK99736.1"/>
    </source>
</evidence>
<gene>
    <name evidence="2" type="ORF">CGL56_01420</name>
</gene>
<evidence type="ECO:0000313" key="3">
    <source>
        <dbReference type="Proteomes" id="UP000226437"/>
    </source>
</evidence>
<protein>
    <submittedName>
        <fullName evidence="2">Uncharacterized protein</fullName>
    </submittedName>
</protein>
<sequence>MIQRLPAIVLVFLFAATLSAQNSTTPGHGPSPVEPVPVVAPVDRLPDPIVLPVATTVAPATPEGQSDFPAVRNMFADLSALLEEHPAFTRSI</sequence>
<name>A0A2G0CID7_9BACT</name>
<keyword evidence="1" id="KW-0732">Signal</keyword>
<feature type="signal peptide" evidence="1">
    <location>
        <begin position="1"/>
        <end position="20"/>
    </location>
</feature>
<keyword evidence="3" id="KW-1185">Reference proteome</keyword>
<dbReference type="Proteomes" id="UP000226437">
    <property type="component" value="Unassembled WGS sequence"/>
</dbReference>
<comment type="caution">
    <text evidence="2">The sequence shown here is derived from an EMBL/GenBank/DDBJ whole genome shotgun (WGS) entry which is preliminary data.</text>
</comment>
<proteinExistence type="predicted"/>
<reference evidence="2 3" key="1">
    <citation type="submission" date="2017-10" db="EMBL/GenBank/DDBJ databases">
        <title>The draft genome sequence of Lewinella marina KCTC 32374.</title>
        <authorList>
            <person name="Wang K."/>
        </authorList>
    </citation>
    <scope>NUCLEOTIDE SEQUENCE [LARGE SCALE GENOMIC DNA]</scope>
    <source>
        <strain evidence="2 3">MKG-38</strain>
    </source>
</reference>
<accession>A0A2G0CID7</accession>
<dbReference type="AlphaFoldDB" id="A0A2G0CID7"/>